<gene>
    <name evidence="3" type="ORF">ACFFHU_13815</name>
</gene>
<dbReference type="Gene3D" id="1.10.630.10">
    <property type="entry name" value="Cytochrome P450"/>
    <property type="match status" value="1"/>
</dbReference>
<dbReference type="InterPro" id="IPR002397">
    <property type="entry name" value="Cyt_P450_B"/>
</dbReference>
<accession>A0ABV6NYU5</accession>
<sequence>MTDVLDEPAEILGFDPFEPGFRLDPYPRYDALRARGALFRTAGGLLVATAHRMVSRIFRDPRFGHQSGVRGPVPFRRGSGGGGGTRWFVVLDPPDHTRLRRLIGHAFTPRLVAGLAPRAAELARRQLAAAMADGPGDLIENWAYPYSLTMISDLLGVPYGDRELIQRWSGIIVRGIDPDFVLSPAEIDERGRAFRDVAAYFTELVRDRRARPGDDLLGQLTRIEERGDVLTLDELVATCTLLLVAGHETVVDLLGNATLTLLRHPQAARELRDGDRDPQVAVDELLRYDPPVQMIMRTALVDCDVDGVPVRRGDMVLLMIGAANRDPAVYADPGRLDLGRRGERHLAFGAGIHYCLGAPLGRLEGSAALTTLVRNAPGLALTDEPLRYRDNLMARGLAGLPVRWR</sequence>
<dbReference type="InterPro" id="IPR017972">
    <property type="entry name" value="Cyt_P450_CS"/>
</dbReference>
<evidence type="ECO:0000313" key="3">
    <source>
        <dbReference type="EMBL" id="MFC0565208.1"/>
    </source>
</evidence>
<dbReference type="InterPro" id="IPR036396">
    <property type="entry name" value="Cyt_P450_sf"/>
</dbReference>
<name>A0ABV6NYU5_9ACTN</name>
<dbReference type="Proteomes" id="UP001589894">
    <property type="component" value="Unassembled WGS sequence"/>
</dbReference>
<keyword evidence="2" id="KW-0560">Oxidoreductase</keyword>
<comment type="caution">
    <text evidence="3">The sequence shown here is derived from an EMBL/GenBank/DDBJ whole genome shotgun (WGS) entry which is preliminary data.</text>
</comment>
<organism evidence="3 4">
    <name type="scientific">Plantactinospora siamensis</name>
    <dbReference type="NCBI Taxonomy" id="555372"/>
    <lineage>
        <taxon>Bacteria</taxon>
        <taxon>Bacillati</taxon>
        <taxon>Actinomycetota</taxon>
        <taxon>Actinomycetes</taxon>
        <taxon>Micromonosporales</taxon>
        <taxon>Micromonosporaceae</taxon>
        <taxon>Plantactinospora</taxon>
    </lineage>
</organism>
<protein>
    <submittedName>
        <fullName evidence="3">Cytochrome P450</fullName>
    </submittedName>
</protein>
<keyword evidence="2" id="KW-0349">Heme</keyword>
<dbReference type="Pfam" id="PF00067">
    <property type="entry name" value="p450"/>
    <property type="match status" value="1"/>
</dbReference>
<dbReference type="CDD" id="cd20625">
    <property type="entry name" value="CYP164-like"/>
    <property type="match status" value="1"/>
</dbReference>
<comment type="similarity">
    <text evidence="1 2">Belongs to the cytochrome P450 family.</text>
</comment>
<dbReference type="PANTHER" id="PTHR46696:SF1">
    <property type="entry name" value="CYTOCHROME P450 YJIB-RELATED"/>
    <property type="match status" value="1"/>
</dbReference>
<reference evidence="3 4" key="1">
    <citation type="submission" date="2024-09" db="EMBL/GenBank/DDBJ databases">
        <authorList>
            <person name="Sun Q."/>
            <person name="Mori K."/>
        </authorList>
    </citation>
    <scope>NUCLEOTIDE SEQUENCE [LARGE SCALE GENOMIC DNA]</scope>
    <source>
        <strain evidence="3 4">TBRC 2205</strain>
    </source>
</reference>
<evidence type="ECO:0000256" key="1">
    <source>
        <dbReference type="ARBA" id="ARBA00010617"/>
    </source>
</evidence>
<keyword evidence="2" id="KW-0479">Metal-binding</keyword>
<proteinExistence type="inferred from homology"/>
<dbReference type="PRINTS" id="PR00359">
    <property type="entry name" value="BP450"/>
</dbReference>
<dbReference type="PANTHER" id="PTHR46696">
    <property type="entry name" value="P450, PUTATIVE (EUROFUNG)-RELATED"/>
    <property type="match status" value="1"/>
</dbReference>
<evidence type="ECO:0000256" key="2">
    <source>
        <dbReference type="RuleBase" id="RU000461"/>
    </source>
</evidence>
<evidence type="ECO:0000313" key="4">
    <source>
        <dbReference type="Proteomes" id="UP001589894"/>
    </source>
</evidence>
<dbReference type="SUPFAM" id="SSF48264">
    <property type="entry name" value="Cytochrome P450"/>
    <property type="match status" value="1"/>
</dbReference>
<dbReference type="RefSeq" id="WP_377338831.1">
    <property type="nucleotide sequence ID" value="NZ_JBHLUE010000011.1"/>
</dbReference>
<dbReference type="InterPro" id="IPR001128">
    <property type="entry name" value="Cyt_P450"/>
</dbReference>
<keyword evidence="2" id="KW-0408">Iron</keyword>
<keyword evidence="2" id="KW-0503">Monooxygenase</keyword>
<dbReference type="PROSITE" id="PS00086">
    <property type="entry name" value="CYTOCHROME_P450"/>
    <property type="match status" value="1"/>
</dbReference>
<dbReference type="EMBL" id="JBHLUE010000011">
    <property type="protein sequence ID" value="MFC0565208.1"/>
    <property type="molecule type" value="Genomic_DNA"/>
</dbReference>
<keyword evidence="4" id="KW-1185">Reference proteome</keyword>